<name>A0A645DFV0_9ZZZZ</name>
<comment type="similarity">
    <text evidence="1">Belongs to the UPF0111 family.</text>
</comment>
<evidence type="ECO:0000256" key="1">
    <source>
        <dbReference type="ARBA" id="ARBA00008591"/>
    </source>
</evidence>
<organism evidence="2">
    <name type="scientific">bioreactor metagenome</name>
    <dbReference type="NCBI Taxonomy" id="1076179"/>
    <lineage>
        <taxon>unclassified sequences</taxon>
        <taxon>metagenomes</taxon>
        <taxon>ecological metagenomes</taxon>
    </lineage>
</organism>
<reference evidence="2" key="1">
    <citation type="submission" date="2019-08" db="EMBL/GenBank/DDBJ databases">
        <authorList>
            <person name="Kucharzyk K."/>
            <person name="Murdoch R.W."/>
            <person name="Higgins S."/>
            <person name="Loffler F."/>
        </authorList>
    </citation>
    <scope>NUCLEOTIDE SEQUENCE</scope>
</reference>
<dbReference type="PANTHER" id="PTHR37298">
    <property type="entry name" value="UPF0111 PROTEIN YKAA"/>
    <property type="match status" value="1"/>
</dbReference>
<dbReference type="AlphaFoldDB" id="A0A645DFV0"/>
<sequence>MVFSFLKKSDHYDYIKTFARLSEFSLKAAVFLDDTLKNLIAENLHDDIFALHKIEQEADRAKREMMENLIKEFLPPIDKDDIIILSHQIDTVTDSIDDVMAFIGAHNIVSIPADVAIFTELIIKCCYHMNLALKELDNYKKSQVLYDQLREVNHLKSEGMKLYITSLKNIYKITNDPIQIMVYTEMYKNLQNCCQECKKVTNTIERIVIKNM</sequence>
<dbReference type="InterPro" id="IPR038078">
    <property type="entry name" value="PhoU-like_sf"/>
</dbReference>
<evidence type="ECO:0008006" key="3">
    <source>
        <dbReference type="Google" id="ProtNLM"/>
    </source>
</evidence>
<accession>A0A645DFV0</accession>
<dbReference type="InterPro" id="IPR052912">
    <property type="entry name" value="UPF0111_domain"/>
</dbReference>
<evidence type="ECO:0000313" key="2">
    <source>
        <dbReference type="EMBL" id="MPM88360.1"/>
    </source>
</evidence>
<proteinExistence type="inferred from homology"/>
<protein>
    <recommendedName>
        <fullName evidence="3">Pit accessory protein</fullName>
    </recommendedName>
</protein>
<gene>
    <name evidence="2" type="ORF">SDC9_135463</name>
</gene>
<dbReference type="PANTHER" id="PTHR37298:SF1">
    <property type="entry name" value="UPF0111 PROTEIN YKAA"/>
    <property type="match status" value="1"/>
</dbReference>
<dbReference type="EMBL" id="VSSQ01035985">
    <property type="protein sequence ID" value="MPM88360.1"/>
    <property type="molecule type" value="Genomic_DNA"/>
</dbReference>
<dbReference type="InterPro" id="IPR018445">
    <property type="entry name" value="Put_Phosphate_transp_reg"/>
</dbReference>
<dbReference type="Pfam" id="PF01865">
    <property type="entry name" value="PhoU_div"/>
    <property type="match status" value="1"/>
</dbReference>
<dbReference type="Gene3D" id="1.20.58.220">
    <property type="entry name" value="Phosphate transport system protein phou homolog 2, domain 2"/>
    <property type="match status" value="1"/>
</dbReference>
<comment type="caution">
    <text evidence="2">The sequence shown here is derived from an EMBL/GenBank/DDBJ whole genome shotgun (WGS) entry which is preliminary data.</text>
</comment>